<keyword evidence="8" id="KW-1185">Reference proteome</keyword>
<feature type="domain" description="Velvet" evidence="6">
    <location>
        <begin position="50"/>
        <end position="237"/>
    </location>
</feature>
<evidence type="ECO:0000313" key="7">
    <source>
        <dbReference type="EMBL" id="KAJ3216444.1"/>
    </source>
</evidence>
<evidence type="ECO:0000256" key="2">
    <source>
        <dbReference type="ARBA" id="ARBA00023015"/>
    </source>
</evidence>
<feature type="region of interest" description="Disordered" evidence="5">
    <location>
        <begin position="1"/>
        <end position="33"/>
    </location>
</feature>
<dbReference type="PANTHER" id="PTHR33572:SF3">
    <property type="entry name" value="VELVET COMPLEX SUBUNIT B"/>
    <property type="match status" value="1"/>
</dbReference>
<dbReference type="Proteomes" id="UP001211065">
    <property type="component" value="Unassembled WGS sequence"/>
</dbReference>
<sequence length="238" mass="27331">MRRNSTTSENSSKESTPLSSSEPAKQYPLTESSEVESNVLLQSSLRRTHYQTLTGEKKYKLVIRQQPFHVRMCGNTDKDRRTVDPPPIIEVLEVDEAGHLYPIIKDSAFYIMRVELWNEQKSELATLSKKKFVDLPLIIGDLVVGSRVLSDDLGRTGTFFVFDDVSVRYQGRYRLKFKFYDIESGNELDCLMPKAYVLSEMFSQEFVAVTAREFPGMLKSAQITKHFKTQGLRLSIRN</sequence>
<evidence type="ECO:0000313" key="8">
    <source>
        <dbReference type="Proteomes" id="UP001211065"/>
    </source>
</evidence>
<evidence type="ECO:0000256" key="1">
    <source>
        <dbReference type="ARBA" id="ARBA00004123"/>
    </source>
</evidence>
<evidence type="ECO:0000259" key="6">
    <source>
        <dbReference type="PROSITE" id="PS51821"/>
    </source>
</evidence>
<gene>
    <name evidence="7" type="ORF">HK099_005860</name>
</gene>
<dbReference type="InterPro" id="IPR021740">
    <property type="entry name" value="Velvet"/>
</dbReference>
<dbReference type="AlphaFoldDB" id="A0AAD5XXB2"/>
<reference evidence="7" key="1">
    <citation type="submission" date="2020-05" db="EMBL/GenBank/DDBJ databases">
        <title>Phylogenomic resolution of chytrid fungi.</title>
        <authorList>
            <person name="Stajich J.E."/>
            <person name="Amses K."/>
            <person name="Simmons R."/>
            <person name="Seto K."/>
            <person name="Myers J."/>
            <person name="Bonds A."/>
            <person name="Quandt C.A."/>
            <person name="Barry K."/>
            <person name="Liu P."/>
            <person name="Grigoriev I."/>
            <person name="Longcore J.E."/>
            <person name="James T.Y."/>
        </authorList>
    </citation>
    <scope>NUCLEOTIDE SEQUENCE</scope>
    <source>
        <strain evidence="7">JEL0476</strain>
    </source>
</reference>
<dbReference type="Pfam" id="PF11754">
    <property type="entry name" value="Velvet"/>
    <property type="match status" value="2"/>
</dbReference>
<organism evidence="7 8">
    <name type="scientific">Clydaea vesicula</name>
    <dbReference type="NCBI Taxonomy" id="447962"/>
    <lineage>
        <taxon>Eukaryota</taxon>
        <taxon>Fungi</taxon>
        <taxon>Fungi incertae sedis</taxon>
        <taxon>Chytridiomycota</taxon>
        <taxon>Chytridiomycota incertae sedis</taxon>
        <taxon>Chytridiomycetes</taxon>
        <taxon>Lobulomycetales</taxon>
        <taxon>Lobulomycetaceae</taxon>
        <taxon>Clydaea</taxon>
    </lineage>
</organism>
<keyword evidence="2" id="KW-0805">Transcription regulation</keyword>
<keyword evidence="3" id="KW-0804">Transcription</keyword>
<protein>
    <recommendedName>
        <fullName evidence="6">Velvet domain-containing protein</fullName>
    </recommendedName>
</protein>
<feature type="compositionally biased region" description="Low complexity" evidence="5">
    <location>
        <begin position="1"/>
        <end position="22"/>
    </location>
</feature>
<comment type="subcellular location">
    <subcellularLocation>
        <location evidence="1">Nucleus</location>
    </subcellularLocation>
</comment>
<accession>A0AAD5XXB2</accession>
<dbReference type="Gene3D" id="2.60.40.3960">
    <property type="entry name" value="Velvet domain"/>
    <property type="match status" value="1"/>
</dbReference>
<comment type="caution">
    <text evidence="7">The sequence shown here is derived from an EMBL/GenBank/DDBJ whole genome shotgun (WGS) entry which is preliminary data.</text>
</comment>
<keyword evidence="4" id="KW-0539">Nucleus</keyword>
<evidence type="ECO:0000256" key="5">
    <source>
        <dbReference type="SAM" id="MobiDB-lite"/>
    </source>
</evidence>
<name>A0AAD5XXB2_9FUNG</name>
<dbReference type="PANTHER" id="PTHR33572">
    <property type="entry name" value="SPORE DEVELOPMENT REGULATOR VOSA"/>
    <property type="match status" value="1"/>
</dbReference>
<dbReference type="InterPro" id="IPR038491">
    <property type="entry name" value="Velvet_dom_sf"/>
</dbReference>
<dbReference type="PROSITE" id="PS51821">
    <property type="entry name" value="VELVET"/>
    <property type="match status" value="1"/>
</dbReference>
<dbReference type="GO" id="GO:0005634">
    <property type="term" value="C:nucleus"/>
    <property type="evidence" value="ECO:0007669"/>
    <property type="project" value="UniProtKB-SubCell"/>
</dbReference>
<dbReference type="InterPro" id="IPR037525">
    <property type="entry name" value="Velvet_dom"/>
</dbReference>
<evidence type="ECO:0000256" key="3">
    <source>
        <dbReference type="ARBA" id="ARBA00023163"/>
    </source>
</evidence>
<evidence type="ECO:0000256" key="4">
    <source>
        <dbReference type="ARBA" id="ARBA00023242"/>
    </source>
</evidence>
<dbReference type="EMBL" id="JADGJW010000478">
    <property type="protein sequence ID" value="KAJ3216444.1"/>
    <property type="molecule type" value="Genomic_DNA"/>
</dbReference>
<proteinExistence type="predicted"/>